<dbReference type="Ensembl" id="ENSXCOT00000008428.1">
    <property type="protein sequence ID" value="ENSXCOP00000008323.1"/>
    <property type="gene ID" value="ENSXCOG00000006381.1"/>
</dbReference>
<sequence>MRLSHEIPEGCNEHSLRLPYRFVLCRRPAMLFRLAVCLLVSLLVLLVQSSTTKSSKSPAASVSPSLRPLVNDPSWPLGVRLYQALRSDPGSVNTLFSPLLLASSLEALSEGSAGKTAEQIRELLKPPSGTKEAVGELLSMALESFVKANGTSFQIHASSGVFTKQAPAISQAFAKEIQSRFRLQHRTMGKGDAKADLKQLREWAEAALSGKEMALLEAEIKAKAGAMILTNALHLKGKADEESTDRRTFLGKKYTKVIMMHRAGRYRFHEDVDNMVQVLEAPLWGDKASLVLLLPFHVENLARLDKLLTPELLSKWLERTAVTGVALSLPKANITSSLSLQKQLSSLGLSDAWDQKAADFSGMSDKSKGKLHLGGALHWASLELDPAAGEQDVDLEEENIERPKLFYADHPFIICVRDNTTGALLLMGALDNVEGDLLHDEL</sequence>
<dbReference type="Proteomes" id="UP000261380">
    <property type="component" value="Unplaced"/>
</dbReference>
<dbReference type="AlphaFoldDB" id="A0A3B5L7P3"/>
<evidence type="ECO:0000256" key="2">
    <source>
        <dbReference type="SAM" id="Phobius"/>
    </source>
</evidence>
<dbReference type="PANTHER" id="PTHR11461">
    <property type="entry name" value="SERINE PROTEASE INHIBITOR, SERPIN"/>
    <property type="match status" value="1"/>
</dbReference>
<protein>
    <recommendedName>
        <fullName evidence="3">Serpin domain-containing protein</fullName>
    </recommendedName>
</protein>
<accession>A0A3B5L7P3</accession>
<feature type="domain" description="Serpin" evidence="3">
    <location>
        <begin position="79"/>
        <end position="433"/>
    </location>
</feature>
<keyword evidence="2" id="KW-0812">Transmembrane</keyword>
<dbReference type="GO" id="GO:0030199">
    <property type="term" value="P:collagen fibril organization"/>
    <property type="evidence" value="ECO:0007669"/>
    <property type="project" value="TreeGrafter"/>
</dbReference>
<dbReference type="InterPro" id="IPR042178">
    <property type="entry name" value="Serpin_sf_1"/>
</dbReference>
<dbReference type="SUPFAM" id="SSF56574">
    <property type="entry name" value="Serpins"/>
    <property type="match status" value="1"/>
</dbReference>
<comment type="similarity">
    <text evidence="1">Belongs to the serpin family.</text>
</comment>
<keyword evidence="2" id="KW-0472">Membrane</keyword>
<evidence type="ECO:0000259" key="3">
    <source>
        <dbReference type="SMART" id="SM00093"/>
    </source>
</evidence>
<dbReference type="PROSITE" id="PS00284">
    <property type="entry name" value="SERPIN"/>
    <property type="match status" value="1"/>
</dbReference>
<dbReference type="InterPro" id="IPR023796">
    <property type="entry name" value="Serpin_dom"/>
</dbReference>
<dbReference type="SMART" id="SM00093">
    <property type="entry name" value="SERPIN"/>
    <property type="match status" value="1"/>
</dbReference>
<dbReference type="PANTHER" id="PTHR11461:SF290">
    <property type="entry name" value="SERINE (OR CYSTEINE) PEPTIDASE INHIBITOR, CLADE H, MEMBER 2"/>
    <property type="match status" value="1"/>
</dbReference>
<feature type="transmembrane region" description="Helical" evidence="2">
    <location>
        <begin position="30"/>
        <end position="47"/>
    </location>
</feature>
<evidence type="ECO:0000313" key="4">
    <source>
        <dbReference type="Ensembl" id="ENSXCOP00000008323.1"/>
    </source>
</evidence>
<dbReference type="InterPro" id="IPR042185">
    <property type="entry name" value="Serpin_sf_2"/>
</dbReference>
<dbReference type="Pfam" id="PF00079">
    <property type="entry name" value="Serpin"/>
    <property type="match status" value="1"/>
</dbReference>
<dbReference type="InterPro" id="IPR036186">
    <property type="entry name" value="Serpin_sf"/>
</dbReference>
<dbReference type="InterPro" id="IPR000215">
    <property type="entry name" value="Serpin_fam"/>
</dbReference>
<evidence type="ECO:0000256" key="1">
    <source>
        <dbReference type="RuleBase" id="RU000411"/>
    </source>
</evidence>
<keyword evidence="2" id="KW-1133">Transmembrane helix</keyword>
<dbReference type="Gene3D" id="3.30.497.10">
    <property type="entry name" value="Antithrombin, subunit I, domain 2"/>
    <property type="match status" value="1"/>
</dbReference>
<dbReference type="GO" id="GO:0005783">
    <property type="term" value="C:endoplasmic reticulum"/>
    <property type="evidence" value="ECO:0007669"/>
    <property type="project" value="TreeGrafter"/>
</dbReference>
<proteinExistence type="inferred from homology"/>
<dbReference type="GO" id="GO:0004867">
    <property type="term" value="F:serine-type endopeptidase inhibitor activity"/>
    <property type="evidence" value="ECO:0007669"/>
    <property type="project" value="InterPro"/>
</dbReference>
<name>A0A3B5L7P3_9TELE</name>
<organism evidence="4 5">
    <name type="scientific">Xiphophorus couchianus</name>
    <name type="common">Monterrey platyfish</name>
    <dbReference type="NCBI Taxonomy" id="32473"/>
    <lineage>
        <taxon>Eukaryota</taxon>
        <taxon>Metazoa</taxon>
        <taxon>Chordata</taxon>
        <taxon>Craniata</taxon>
        <taxon>Vertebrata</taxon>
        <taxon>Euteleostomi</taxon>
        <taxon>Actinopterygii</taxon>
        <taxon>Neopterygii</taxon>
        <taxon>Teleostei</taxon>
        <taxon>Neoteleostei</taxon>
        <taxon>Acanthomorphata</taxon>
        <taxon>Ovalentaria</taxon>
        <taxon>Atherinomorphae</taxon>
        <taxon>Cyprinodontiformes</taxon>
        <taxon>Poeciliidae</taxon>
        <taxon>Poeciliinae</taxon>
        <taxon>Xiphophorus</taxon>
    </lineage>
</organism>
<dbReference type="GO" id="GO:0005615">
    <property type="term" value="C:extracellular space"/>
    <property type="evidence" value="ECO:0007669"/>
    <property type="project" value="InterPro"/>
</dbReference>
<reference evidence="4" key="2">
    <citation type="submission" date="2025-09" db="UniProtKB">
        <authorList>
            <consortium name="Ensembl"/>
        </authorList>
    </citation>
    <scope>IDENTIFICATION</scope>
</reference>
<dbReference type="Gene3D" id="2.30.39.10">
    <property type="entry name" value="Alpha-1-antitrypsin, domain 1"/>
    <property type="match status" value="1"/>
</dbReference>
<dbReference type="GeneTree" id="ENSGT00940000167281"/>
<dbReference type="InterPro" id="IPR023795">
    <property type="entry name" value="Serpin_CS"/>
</dbReference>
<reference evidence="4" key="1">
    <citation type="submission" date="2025-08" db="UniProtKB">
        <authorList>
            <consortium name="Ensembl"/>
        </authorList>
    </citation>
    <scope>IDENTIFICATION</scope>
</reference>
<keyword evidence="5" id="KW-1185">Reference proteome</keyword>
<evidence type="ECO:0000313" key="5">
    <source>
        <dbReference type="Proteomes" id="UP000261380"/>
    </source>
</evidence>